<dbReference type="GO" id="GO:0006508">
    <property type="term" value="P:proteolysis"/>
    <property type="evidence" value="ECO:0007669"/>
    <property type="project" value="UniProtKB-KW"/>
</dbReference>
<proteinExistence type="predicted"/>
<evidence type="ECO:0000259" key="8">
    <source>
        <dbReference type="PROSITE" id="PS50994"/>
    </source>
</evidence>
<keyword evidence="1" id="KW-0645">Protease</keyword>
<dbReference type="SUPFAM" id="SSF57756">
    <property type="entry name" value="Retrovirus zinc finger-like domains"/>
    <property type="match status" value="2"/>
</dbReference>
<organism evidence="9">
    <name type="scientific">Trichuris suis</name>
    <name type="common">pig whipworm</name>
    <dbReference type="NCBI Taxonomy" id="68888"/>
    <lineage>
        <taxon>Eukaryota</taxon>
        <taxon>Metazoa</taxon>
        <taxon>Ecdysozoa</taxon>
        <taxon>Nematoda</taxon>
        <taxon>Enoplea</taxon>
        <taxon>Dorylaimia</taxon>
        <taxon>Trichinellida</taxon>
        <taxon>Trichuridae</taxon>
        <taxon>Trichuris</taxon>
    </lineage>
</organism>
<evidence type="ECO:0000256" key="4">
    <source>
        <dbReference type="ARBA" id="ARBA00022801"/>
    </source>
</evidence>
<evidence type="ECO:0000256" key="1">
    <source>
        <dbReference type="ARBA" id="ARBA00022670"/>
    </source>
</evidence>
<dbReference type="SMART" id="SM00343">
    <property type="entry name" value="ZnF_C2HC"/>
    <property type="match status" value="2"/>
</dbReference>
<dbReference type="GO" id="GO:0003676">
    <property type="term" value="F:nucleic acid binding"/>
    <property type="evidence" value="ECO:0007669"/>
    <property type="project" value="InterPro"/>
</dbReference>
<dbReference type="Gene3D" id="4.10.60.10">
    <property type="entry name" value="Zinc finger, CCHC-type"/>
    <property type="match status" value="2"/>
</dbReference>
<dbReference type="PROSITE" id="PS50994">
    <property type="entry name" value="INTEGRASE"/>
    <property type="match status" value="1"/>
</dbReference>
<dbReference type="InterPro" id="IPR025724">
    <property type="entry name" value="GAG-pre-integrase_dom"/>
</dbReference>
<feature type="domain" description="CCHC-type" evidence="7">
    <location>
        <begin position="70"/>
        <end position="86"/>
    </location>
</feature>
<dbReference type="GO" id="GO:0004190">
    <property type="term" value="F:aspartic-type endopeptidase activity"/>
    <property type="evidence" value="ECO:0007669"/>
    <property type="project" value="UniProtKB-KW"/>
</dbReference>
<evidence type="ECO:0000256" key="6">
    <source>
        <dbReference type="SAM" id="MobiDB-lite"/>
    </source>
</evidence>
<dbReference type="GO" id="GO:0008270">
    <property type="term" value="F:zinc ion binding"/>
    <property type="evidence" value="ECO:0007669"/>
    <property type="project" value="UniProtKB-KW"/>
</dbReference>
<dbReference type="PROSITE" id="PS50158">
    <property type="entry name" value="ZF_CCHC"/>
    <property type="match status" value="2"/>
</dbReference>
<evidence type="ECO:0000256" key="2">
    <source>
        <dbReference type="ARBA" id="ARBA00022723"/>
    </source>
</evidence>
<feature type="domain" description="Integrase catalytic" evidence="8">
    <location>
        <begin position="377"/>
        <end position="542"/>
    </location>
</feature>
<dbReference type="Pfam" id="PF00098">
    <property type="entry name" value="zf-CCHC"/>
    <property type="match status" value="2"/>
</dbReference>
<feature type="region of interest" description="Disordered" evidence="6">
    <location>
        <begin position="643"/>
        <end position="679"/>
    </location>
</feature>
<dbReference type="SUPFAM" id="SSF56672">
    <property type="entry name" value="DNA/RNA polymerases"/>
    <property type="match status" value="1"/>
</dbReference>
<dbReference type="InterPro" id="IPR013103">
    <property type="entry name" value="RVT_2"/>
</dbReference>
<keyword evidence="4" id="KW-0378">Hydrolase</keyword>
<name>A0A085MW59_9BILA</name>
<dbReference type="InterPro" id="IPR039537">
    <property type="entry name" value="Retrotran_Ty1/copia-like"/>
</dbReference>
<dbReference type="SUPFAM" id="SSF53098">
    <property type="entry name" value="Ribonuclease H-like"/>
    <property type="match status" value="1"/>
</dbReference>
<evidence type="ECO:0000256" key="5">
    <source>
        <dbReference type="PROSITE-ProRule" id="PRU00047"/>
    </source>
</evidence>
<dbReference type="GO" id="GO:0042575">
    <property type="term" value="C:DNA polymerase complex"/>
    <property type="evidence" value="ECO:0007669"/>
    <property type="project" value="UniProtKB-ARBA"/>
</dbReference>
<dbReference type="Pfam" id="PF07727">
    <property type="entry name" value="RVT_2"/>
    <property type="match status" value="1"/>
</dbReference>
<dbReference type="Pfam" id="PF25597">
    <property type="entry name" value="SH3_retrovirus"/>
    <property type="match status" value="1"/>
</dbReference>
<dbReference type="GO" id="GO:0019899">
    <property type="term" value="F:enzyme binding"/>
    <property type="evidence" value="ECO:0007669"/>
    <property type="project" value="UniProtKB-ARBA"/>
</dbReference>
<evidence type="ECO:0000259" key="7">
    <source>
        <dbReference type="PROSITE" id="PS50158"/>
    </source>
</evidence>
<dbReference type="EMBL" id="KL367622">
    <property type="protein sequence ID" value="KFD61455.1"/>
    <property type="molecule type" value="Genomic_DNA"/>
</dbReference>
<dbReference type="InterPro" id="IPR001584">
    <property type="entry name" value="Integrase_cat-core"/>
</dbReference>
<dbReference type="InterPro" id="IPR043502">
    <property type="entry name" value="DNA/RNA_pol_sf"/>
</dbReference>
<dbReference type="AlphaFoldDB" id="A0A085MW59"/>
<dbReference type="InterPro" id="IPR001878">
    <property type="entry name" value="Znf_CCHC"/>
</dbReference>
<feature type="compositionally biased region" description="Basic and acidic residues" evidence="6">
    <location>
        <begin position="658"/>
        <end position="675"/>
    </location>
</feature>
<keyword evidence="5" id="KW-0862">Zinc</keyword>
<dbReference type="GO" id="GO:0015074">
    <property type="term" value="P:DNA integration"/>
    <property type="evidence" value="ECO:0007669"/>
    <property type="project" value="InterPro"/>
</dbReference>
<dbReference type="InterPro" id="IPR036397">
    <property type="entry name" value="RNaseH_sf"/>
</dbReference>
<dbReference type="InterPro" id="IPR057670">
    <property type="entry name" value="SH3_retrovirus"/>
</dbReference>
<gene>
    <name evidence="9" type="ORF">M514_26351</name>
</gene>
<feature type="domain" description="CCHC-type" evidence="7">
    <location>
        <begin position="139"/>
        <end position="154"/>
    </location>
</feature>
<reference evidence="9" key="1">
    <citation type="journal article" date="2014" name="Nat. Genet.">
        <title>Genome and transcriptome of the porcine whipworm Trichuris suis.</title>
        <authorList>
            <person name="Jex A.R."/>
            <person name="Nejsum P."/>
            <person name="Schwarz E.M."/>
            <person name="Hu L."/>
            <person name="Young N.D."/>
            <person name="Hall R.S."/>
            <person name="Korhonen P.K."/>
            <person name="Liao S."/>
            <person name="Thamsborg S."/>
            <person name="Xia J."/>
            <person name="Xu P."/>
            <person name="Wang S."/>
            <person name="Scheerlinck J.P."/>
            <person name="Hofmann A."/>
            <person name="Sternberg P.W."/>
            <person name="Wang J."/>
            <person name="Gasser R.B."/>
        </authorList>
    </citation>
    <scope>NUCLEOTIDE SEQUENCE [LARGE SCALE GENOMIC DNA]</scope>
    <source>
        <strain evidence="9">DCEP-RM93F</strain>
    </source>
</reference>
<dbReference type="InterPro" id="IPR012337">
    <property type="entry name" value="RNaseH-like_sf"/>
</dbReference>
<feature type="non-terminal residue" evidence="9">
    <location>
        <position position="943"/>
    </location>
</feature>
<keyword evidence="3" id="KW-0064">Aspartyl protease</keyword>
<accession>A0A085MW59</accession>
<dbReference type="PANTHER" id="PTHR42648:SF24">
    <property type="entry name" value="INTEGRASE CATALYTIC DOMAIN-CONTAINING PROTEIN"/>
    <property type="match status" value="1"/>
</dbReference>
<dbReference type="PANTHER" id="PTHR42648">
    <property type="entry name" value="TRANSPOSASE, PUTATIVE-RELATED"/>
    <property type="match status" value="1"/>
</dbReference>
<dbReference type="Proteomes" id="UP000030758">
    <property type="component" value="Unassembled WGS sequence"/>
</dbReference>
<dbReference type="Pfam" id="PF13976">
    <property type="entry name" value="gag_pre-integrs"/>
    <property type="match status" value="1"/>
</dbReference>
<keyword evidence="2" id="KW-0479">Metal-binding</keyword>
<dbReference type="InterPro" id="IPR054722">
    <property type="entry name" value="PolX-like_BBD"/>
</dbReference>
<protein>
    <recommendedName>
        <fullName evidence="10">Integrase core domain protein</fullName>
    </recommendedName>
</protein>
<keyword evidence="5" id="KW-0863">Zinc-finger</keyword>
<sequence>MSRILSTLPQEYFEFKSVWESVPVSDRSVNLLVERLRLVEMRLPDKTNSSSVAFAVKADAKKERNKKRGRKCFNCHQNGHFAKSCPMRQNGNKEQVRQLKGGETFCYRVEGNSDASAAWLADSGASHHMTWNKKYFTKKCFNCHQNGHFAKSCPMRQNGNKEQVRQFKGGETFFCYRVEGNSDASAAWLADSGASHHMTWNKKYFTKYVPFPQHVEVRVGNGEIIYAYGRGTVRVKLFTEGEWLANVMEEVWYVPKLGLNLFSIGRAAERGFTFIATADGCYFRKNDRAKLVGARNLNGLYELKMRVRLPKRPVQVYVAGADSTLQLWHERLCHQNKRHVREVLKNCGIEVHVQEEFCTGCVFGKQHRGSFHVRKNRPKVPGALVHADVCGPMENVSMSGSKYFVVFKDDFPRYRRVFFLKKKDEVAQCLETFVNEASTTGNTVKCVLCDGGLEFNNVSVKKILQQRGITMRTAMPYTPEQNGAAERENRILVETGRSMLHSKGLPIFLWDEAVNTACHVLNRTGPTTVKGKSPIELWFKRGPVRIDHFRVFGTECFVHVPKQRRRKWDKKSVAGRFMGYCDEKDGYRVWLPGTNRIVTSRDVIFKPEETLTSVQLTVKSSSEKEEEDNNSSYVEQLKAEINSELPSEQEEAGSTFESDSRPEEAEWEPKNSRPERQRKRPKYLSDYALLTETSNPKTFHEAMKSEDAIHWRKAMEEEMCSLQENSVWTLVDLPAGKRVVDTRWVFCVKTKVDGTVAKYKARLVAKGYVQRPGIDYSETFSPVARFDTVRTILSVGAVEKLKFQQFDVKTAFLYGTLEEEVYVRQPEGFEDGTDRVCRLNRSLYGLKQSPRCWNKRLVEFMKKKGMKQSTADPCLFIRQGRKSKLMVVVYVDDGILAGSDTCEMELFLAEMEKEFRITKGPLDSFLVIGIEVLQDGSIFVGLE</sequence>
<evidence type="ECO:0008006" key="10">
    <source>
        <dbReference type="Google" id="ProtNLM"/>
    </source>
</evidence>
<evidence type="ECO:0000313" key="9">
    <source>
        <dbReference type="EMBL" id="KFD61455.1"/>
    </source>
</evidence>
<evidence type="ECO:0000256" key="3">
    <source>
        <dbReference type="ARBA" id="ARBA00022750"/>
    </source>
</evidence>
<dbReference type="Gene3D" id="3.30.420.10">
    <property type="entry name" value="Ribonuclease H-like superfamily/Ribonuclease H"/>
    <property type="match status" value="1"/>
</dbReference>
<dbReference type="Pfam" id="PF22936">
    <property type="entry name" value="Pol_BBD"/>
    <property type="match status" value="1"/>
</dbReference>
<dbReference type="InterPro" id="IPR036875">
    <property type="entry name" value="Znf_CCHC_sf"/>
</dbReference>